<evidence type="ECO:0000256" key="1">
    <source>
        <dbReference type="ARBA" id="ARBA00000085"/>
    </source>
</evidence>
<accession>M0JCX1</accession>
<sequence>MPHEVAIVDADGIIVAVNEEWQRFADQNDGEHPEYWVGENYFQITQQADDVLAAPDLAQRLEAIVAGDADQLQYEYSCHSPDEQRWFRLDARRFSHGRQPFLIIIHTNITEQKLAELRAKARAEQLETVIDVLRHDLRNPLNIIDGYVKMLAANIGEREEISIIRQAIVRINEISENLFAFSKSSALTEVSPVSVDYLARTAWQSMVTEEATLLLEDSHRIIGDRRLLLQLFENLFRNAIEHAGPTCTVRVGVLRDGFYVEDDGTGIPEAMQRKAIGAKYSTTGTIGLGLSVVQAIARGHDGELSIQESSTGGARFELTGFEMPPEPPPGSPD</sequence>
<organism evidence="7 8">
    <name type="scientific">Haloferax denitrificans ATCC 35960</name>
    <dbReference type="NCBI Taxonomy" id="662478"/>
    <lineage>
        <taxon>Archaea</taxon>
        <taxon>Methanobacteriati</taxon>
        <taxon>Methanobacteriota</taxon>
        <taxon>Stenosarchaea group</taxon>
        <taxon>Halobacteria</taxon>
        <taxon>Halobacteriales</taxon>
        <taxon>Haloferacaceae</taxon>
        <taxon>Haloferax</taxon>
    </lineage>
</organism>
<dbReference type="InterPro" id="IPR003661">
    <property type="entry name" value="HisK_dim/P_dom"/>
</dbReference>
<keyword evidence="3" id="KW-0808">Transferase</keyword>
<evidence type="ECO:0000256" key="4">
    <source>
        <dbReference type="ARBA" id="ARBA00022777"/>
    </source>
</evidence>
<dbReference type="PANTHER" id="PTHR43711">
    <property type="entry name" value="TWO-COMPONENT HISTIDINE KINASE"/>
    <property type="match status" value="1"/>
</dbReference>
<dbReference type="AlphaFoldDB" id="M0JCX1"/>
<dbReference type="SUPFAM" id="SSF47384">
    <property type="entry name" value="Homodimeric domain of signal transducing histidine kinase"/>
    <property type="match status" value="1"/>
</dbReference>
<comment type="caution">
    <text evidence="7">The sequence shown here is derived from an EMBL/GenBank/DDBJ whole genome shotgun (WGS) entry which is preliminary data.</text>
</comment>
<dbReference type="EMBL" id="AOLP01000006">
    <property type="protein sequence ID" value="EMA06972.1"/>
    <property type="molecule type" value="Genomic_DNA"/>
</dbReference>
<dbReference type="GO" id="GO:0000155">
    <property type="term" value="F:phosphorelay sensor kinase activity"/>
    <property type="evidence" value="ECO:0007669"/>
    <property type="project" value="InterPro"/>
</dbReference>
<dbReference type="Pfam" id="PF08448">
    <property type="entry name" value="PAS_4"/>
    <property type="match status" value="1"/>
</dbReference>
<comment type="catalytic activity">
    <reaction evidence="1">
        <text>ATP + protein L-histidine = ADP + protein N-phospho-L-histidine.</text>
        <dbReference type="EC" id="2.7.13.3"/>
    </reaction>
</comment>
<dbReference type="InterPro" id="IPR050736">
    <property type="entry name" value="Sensor_HK_Regulatory"/>
</dbReference>
<dbReference type="EC" id="2.7.13.3" evidence="2"/>
<dbReference type="Gene3D" id="1.10.287.130">
    <property type="match status" value="1"/>
</dbReference>
<dbReference type="SMART" id="SM00388">
    <property type="entry name" value="HisKA"/>
    <property type="match status" value="1"/>
</dbReference>
<evidence type="ECO:0000259" key="6">
    <source>
        <dbReference type="PROSITE" id="PS50109"/>
    </source>
</evidence>
<keyword evidence="5" id="KW-0902">Two-component regulatory system</keyword>
<dbReference type="CDD" id="cd00082">
    <property type="entry name" value="HisKA"/>
    <property type="match status" value="1"/>
</dbReference>
<evidence type="ECO:0000313" key="7">
    <source>
        <dbReference type="EMBL" id="EMA06972.1"/>
    </source>
</evidence>
<evidence type="ECO:0000256" key="3">
    <source>
        <dbReference type="ARBA" id="ARBA00022679"/>
    </source>
</evidence>
<dbReference type="Proteomes" id="UP000011553">
    <property type="component" value="Unassembled WGS sequence"/>
</dbReference>
<dbReference type="Pfam" id="PF00512">
    <property type="entry name" value="HisKA"/>
    <property type="match status" value="1"/>
</dbReference>
<dbReference type="InterPro" id="IPR003594">
    <property type="entry name" value="HATPase_dom"/>
</dbReference>
<gene>
    <name evidence="7" type="ORF">C438_05447</name>
</gene>
<dbReference type="InterPro" id="IPR036890">
    <property type="entry name" value="HATPase_C_sf"/>
</dbReference>
<dbReference type="CDD" id="cd00075">
    <property type="entry name" value="HATPase"/>
    <property type="match status" value="1"/>
</dbReference>
<keyword evidence="8" id="KW-1185">Reference proteome</keyword>
<dbReference type="PANTHER" id="PTHR43711:SF1">
    <property type="entry name" value="HISTIDINE KINASE 1"/>
    <property type="match status" value="1"/>
</dbReference>
<dbReference type="SMART" id="SM00387">
    <property type="entry name" value="HATPase_c"/>
    <property type="match status" value="1"/>
</dbReference>
<dbReference type="InterPro" id="IPR013656">
    <property type="entry name" value="PAS_4"/>
</dbReference>
<reference evidence="7 8" key="1">
    <citation type="journal article" date="2014" name="PLoS Genet.">
        <title>Phylogenetically driven sequencing of extremely halophilic archaea reveals strategies for static and dynamic osmo-response.</title>
        <authorList>
            <person name="Becker E.A."/>
            <person name="Seitzer P.M."/>
            <person name="Tritt A."/>
            <person name="Larsen D."/>
            <person name="Krusor M."/>
            <person name="Yao A.I."/>
            <person name="Wu D."/>
            <person name="Madern D."/>
            <person name="Eisen J.A."/>
            <person name="Darling A.E."/>
            <person name="Facciotti M.T."/>
        </authorList>
    </citation>
    <scope>NUCLEOTIDE SEQUENCE [LARGE SCALE GENOMIC DNA]</scope>
    <source>
        <strain evidence="7 8">ATCC 35960</strain>
    </source>
</reference>
<name>M0JCX1_9EURY</name>
<dbReference type="PROSITE" id="PS50109">
    <property type="entry name" value="HIS_KIN"/>
    <property type="match status" value="1"/>
</dbReference>
<dbReference type="InterPro" id="IPR036097">
    <property type="entry name" value="HisK_dim/P_sf"/>
</dbReference>
<dbReference type="Gene3D" id="3.30.565.10">
    <property type="entry name" value="Histidine kinase-like ATPase, C-terminal domain"/>
    <property type="match status" value="1"/>
</dbReference>
<dbReference type="Gene3D" id="3.30.450.20">
    <property type="entry name" value="PAS domain"/>
    <property type="match status" value="1"/>
</dbReference>
<dbReference type="InterPro" id="IPR005467">
    <property type="entry name" value="His_kinase_dom"/>
</dbReference>
<dbReference type="Pfam" id="PF02518">
    <property type="entry name" value="HATPase_c"/>
    <property type="match status" value="1"/>
</dbReference>
<dbReference type="InterPro" id="IPR035965">
    <property type="entry name" value="PAS-like_dom_sf"/>
</dbReference>
<feature type="domain" description="Histidine kinase" evidence="6">
    <location>
        <begin position="132"/>
        <end position="319"/>
    </location>
</feature>
<protein>
    <recommendedName>
        <fullName evidence="2">histidine kinase</fullName>
        <ecNumber evidence="2">2.7.13.3</ecNumber>
    </recommendedName>
</protein>
<evidence type="ECO:0000313" key="8">
    <source>
        <dbReference type="Proteomes" id="UP000011553"/>
    </source>
</evidence>
<evidence type="ECO:0000256" key="5">
    <source>
        <dbReference type="ARBA" id="ARBA00023012"/>
    </source>
</evidence>
<dbReference type="SUPFAM" id="SSF55874">
    <property type="entry name" value="ATPase domain of HSP90 chaperone/DNA topoisomerase II/histidine kinase"/>
    <property type="match status" value="1"/>
</dbReference>
<proteinExistence type="predicted"/>
<evidence type="ECO:0000256" key="2">
    <source>
        <dbReference type="ARBA" id="ARBA00012438"/>
    </source>
</evidence>
<dbReference type="SUPFAM" id="SSF55785">
    <property type="entry name" value="PYP-like sensor domain (PAS domain)"/>
    <property type="match status" value="1"/>
</dbReference>
<keyword evidence="4" id="KW-0418">Kinase</keyword>